<keyword evidence="2 7" id="KW-0812">Transmembrane</keyword>
<dbReference type="AlphaFoldDB" id="A0A162J4D5"/>
<comment type="subcellular location">
    <subcellularLocation>
        <location evidence="1">Membrane</location>
        <topology evidence="1">Multi-pass membrane protein</topology>
    </subcellularLocation>
</comment>
<evidence type="ECO:0000256" key="7">
    <source>
        <dbReference type="SAM" id="Phobius"/>
    </source>
</evidence>
<feature type="transmembrane region" description="Helical" evidence="7">
    <location>
        <begin position="137"/>
        <end position="159"/>
    </location>
</feature>
<feature type="region of interest" description="Disordered" evidence="6">
    <location>
        <begin position="28"/>
        <end position="50"/>
    </location>
</feature>
<feature type="transmembrane region" description="Helical" evidence="7">
    <location>
        <begin position="230"/>
        <end position="248"/>
    </location>
</feature>
<feature type="region of interest" description="Disordered" evidence="6">
    <location>
        <begin position="374"/>
        <end position="473"/>
    </location>
</feature>
<comment type="similarity">
    <text evidence="5">Belongs to the SAT4 family.</text>
</comment>
<dbReference type="InterPro" id="IPR049326">
    <property type="entry name" value="Rhodopsin_dom_fungi"/>
</dbReference>
<reference evidence="9 10" key="1">
    <citation type="journal article" date="2016" name="Genome Biol. Evol.">
        <title>Divergent and convergent evolution of fungal pathogenicity.</title>
        <authorList>
            <person name="Shang Y."/>
            <person name="Xiao G."/>
            <person name="Zheng P."/>
            <person name="Cen K."/>
            <person name="Zhan S."/>
            <person name="Wang C."/>
        </authorList>
    </citation>
    <scope>NUCLEOTIDE SEQUENCE [LARGE SCALE GENOMIC DNA]</scope>
    <source>
        <strain evidence="9 10">RCEF 264</strain>
    </source>
</reference>
<feature type="compositionally biased region" description="Low complexity" evidence="6">
    <location>
        <begin position="453"/>
        <end position="473"/>
    </location>
</feature>
<evidence type="ECO:0000256" key="2">
    <source>
        <dbReference type="ARBA" id="ARBA00022692"/>
    </source>
</evidence>
<dbReference type="PANTHER" id="PTHR33048">
    <property type="entry name" value="PTH11-LIKE INTEGRAL MEMBRANE PROTEIN (AFU_ORTHOLOGUE AFUA_5G11245)"/>
    <property type="match status" value="1"/>
</dbReference>
<evidence type="ECO:0000256" key="4">
    <source>
        <dbReference type="ARBA" id="ARBA00023136"/>
    </source>
</evidence>
<name>A0A162J4D5_9HYPO</name>
<dbReference type="PANTHER" id="PTHR33048:SF47">
    <property type="entry name" value="INTEGRAL MEMBRANE PROTEIN-RELATED"/>
    <property type="match status" value="1"/>
</dbReference>
<dbReference type="OrthoDB" id="3552356at2759"/>
<feature type="transmembrane region" description="Helical" evidence="7">
    <location>
        <begin position="171"/>
        <end position="190"/>
    </location>
</feature>
<evidence type="ECO:0000256" key="5">
    <source>
        <dbReference type="ARBA" id="ARBA00038359"/>
    </source>
</evidence>
<keyword evidence="3 7" id="KW-1133">Transmembrane helix</keyword>
<dbReference type="STRING" id="1081102.A0A162J4D5"/>
<dbReference type="GO" id="GO:0016020">
    <property type="term" value="C:membrane"/>
    <property type="evidence" value="ECO:0007669"/>
    <property type="project" value="UniProtKB-SubCell"/>
</dbReference>
<dbReference type="EMBL" id="AZHD01000005">
    <property type="protein sequence ID" value="OAA63522.1"/>
    <property type="molecule type" value="Genomic_DNA"/>
</dbReference>
<feature type="domain" description="Rhodopsin" evidence="8">
    <location>
        <begin position="73"/>
        <end position="325"/>
    </location>
</feature>
<feature type="transmembrane region" description="Helical" evidence="7">
    <location>
        <begin position="260"/>
        <end position="280"/>
    </location>
</feature>
<keyword evidence="4 7" id="KW-0472">Membrane</keyword>
<dbReference type="Proteomes" id="UP000076874">
    <property type="component" value="Unassembled WGS sequence"/>
</dbReference>
<evidence type="ECO:0000256" key="3">
    <source>
        <dbReference type="ARBA" id="ARBA00022989"/>
    </source>
</evidence>
<dbReference type="InterPro" id="IPR052337">
    <property type="entry name" value="SAT4-like"/>
</dbReference>
<sequence>MPSTSVTSAGSAAVAVAAAVSPSPIASPGNGGPANITATPSPNSPDLPHDSKQGAIVASTIIVLLIAAAFVVARFYTRIVITRNKLGSSEWLVLVAWLFALGTTIPELLEVSFGMGAHIYDLTPQAFNGPGILEAQWISILFYTLSLTCSKLSILMLYIQLFYHSWIRPASLGLLAVVALSQIWVLYVIFSACTPLAAFWDPALAAAGPDASSSSGSSCHPQVYWLSNQYLLIATDFLVFLLPLPVVWTLKVRRRQKILLVFLFALGFFVCAISVIRIVLLMPLLNNAGADFTYNSTPAYYWTTVEINLAIMVACAITLKPLISRFLPTLLLSTHPYYPGGSDDGGGAGGLAGLAEPGGPRRLRGSLLRDPLATFGSLPSRLPRTKTGGDRGDYEDDDDGDSAQALHAPPRHADDAVSDVESAADKQAAVLMSKSDETVSTVSTLPAPPRSPQSPRSPRSPTSSRPSGPTKQG</sequence>
<evidence type="ECO:0000256" key="1">
    <source>
        <dbReference type="ARBA" id="ARBA00004141"/>
    </source>
</evidence>
<proteinExistence type="inferred from homology"/>
<keyword evidence="10" id="KW-1185">Reference proteome</keyword>
<dbReference type="Pfam" id="PF20684">
    <property type="entry name" value="Fung_rhodopsin"/>
    <property type="match status" value="1"/>
</dbReference>
<accession>A0A162J4D5</accession>
<gene>
    <name evidence="9" type="ORF">SPI_03685</name>
</gene>
<feature type="transmembrane region" description="Helical" evidence="7">
    <location>
        <begin position="88"/>
        <end position="105"/>
    </location>
</feature>
<comment type="caution">
    <text evidence="9">The sequence shown here is derived from an EMBL/GenBank/DDBJ whole genome shotgun (WGS) entry which is preliminary data.</text>
</comment>
<organism evidence="9 10">
    <name type="scientific">Niveomyces insectorum RCEF 264</name>
    <dbReference type="NCBI Taxonomy" id="1081102"/>
    <lineage>
        <taxon>Eukaryota</taxon>
        <taxon>Fungi</taxon>
        <taxon>Dikarya</taxon>
        <taxon>Ascomycota</taxon>
        <taxon>Pezizomycotina</taxon>
        <taxon>Sordariomycetes</taxon>
        <taxon>Hypocreomycetidae</taxon>
        <taxon>Hypocreales</taxon>
        <taxon>Cordycipitaceae</taxon>
        <taxon>Niveomyces</taxon>
    </lineage>
</organism>
<feature type="transmembrane region" description="Helical" evidence="7">
    <location>
        <begin position="54"/>
        <end position="76"/>
    </location>
</feature>
<feature type="transmembrane region" description="Helical" evidence="7">
    <location>
        <begin position="300"/>
        <end position="319"/>
    </location>
</feature>
<evidence type="ECO:0000313" key="10">
    <source>
        <dbReference type="Proteomes" id="UP000076874"/>
    </source>
</evidence>
<evidence type="ECO:0000313" key="9">
    <source>
        <dbReference type="EMBL" id="OAA63522.1"/>
    </source>
</evidence>
<evidence type="ECO:0000259" key="8">
    <source>
        <dbReference type="Pfam" id="PF20684"/>
    </source>
</evidence>
<evidence type="ECO:0000256" key="6">
    <source>
        <dbReference type="SAM" id="MobiDB-lite"/>
    </source>
</evidence>
<protein>
    <recommendedName>
        <fullName evidence="8">Rhodopsin domain-containing protein</fullName>
    </recommendedName>
</protein>